<dbReference type="InterPro" id="IPR001881">
    <property type="entry name" value="EGF-like_Ca-bd_dom"/>
</dbReference>
<dbReference type="GO" id="GO:0005509">
    <property type="term" value="F:calcium ion binding"/>
    <property type="evidence" value="ECO:0007669"/>
    <property type="project" value="InterPro"/>
</dbReference>
<dbReference type="InterPro" id="IPR001791">
    <property type="entry name" value="Laminin_G"/>
</dbReference>
<evidence type="ECO:0000256" key="11">
    <source>
        <dbReference type="PROSITE-ProRule" id="PRU00076"/>
    </source>
</evidence>
<feature type="domain" description="EGF-like" evidence="15">
    <location>
        <begin position="779"/>
        <end position="815"/>
    </location>
</feature>
<gene>
    <name evidence="16" type="ORF">OFUS_LOCUS24162</name>
</gene>
<dbReference type="CDD" id="cd00110">
    <property type="entry name" value="LamG"/>
    <property type="match status" value="3"/>
</dbReference>
<keyword evidence="10" id="KW-0325">Glycoprotein</keyword>
<dbReference type="Gene3D" id="2.60.120.200">
    <property type="match status" value="3"/>
</dbReference>
<proteinExistence type="predicted"/>
<feature type="domain" description="EGF-like" evidence="15">
    <location>
        <begin position="910"/>
        <end position="945"/>
    </location>
</feature>
<feature type="compositionally biased region" description="Low complexity" evidence="12">
    <location>
        <begin position="200"/>
        <end position="221"/>
    </location>
</feature>
<feature type="domain" description="EGF-like" evidence="15">
    <location>
        <begin position="355"/>
        <end position="391"/>
    </location>
</feature>
<evidence type="ECO:0000256" key="12">
    <source>
        <dbReference type="SAM" id="MobiDB-lite"/>
    </source>
</evidence>
<dbReference type="SUPFAM" id="SSF57184">
    <property type="entry name" value="Growth factor receptor domain"/>
    <property type="match status" value="2"/>
</dbReference>
<dbReference type="FunFam" id="2.10.25.10:FF:000012">
    <property type="entry name" value="Delta-like protein"/>
    <property type="match status" value="3"/>
</dbReference>
<feature type="domain" description="EGF-like" evidence="15">
    <location>
        <begin position="631"/>
        <end position="667"/>
    </location>
</feature>
<feature type="chain" id="PRO_5035919685" description="CRUMBS" evidence="13">
    <location>
        <begin position="19"/>
        <end position="1858"/>
    </location>
</feature>
<feature type="domain" description="EGF-like" evidence="15">
    <location>
        <begin position="1058"/>
        <end position="1094"/>
    </location>
</feature>
<dbReference type="PRINTS" id="PR01983">
    <property type="entry name" value="NOTCH"/>
</dbReference>
<evidence type="ECO:0000256" key="2">
    <source>
        <dbReference type="ARBA" id="ARBA00022473"/>
    </source>
</evidence>
<feature type="compositionally biased region" description="Low complexity" evidence="12">
    <location>
        <begin position="1026"/>
        <end position="1059"/>
    </location>
</feature>
<evidence type="ECO:0000256" key="13">
    <source>
        <dbReference type="SAM" id="SignalP"/>
    </source>
</evidence>
<dbReference type="PROSITE" id="PS50068">
    <property type="entry name" value="LDLRA_2"/>
    <property type="match status" value="1"/>
</dbReference>
<dbReference type="PROSITE" id="PS01187">
    <property type="entry name" value="EGF_CA"/>
    <property type="match status" value="2"/>
</dbReference>
<feature type="signal peptide" evidence="13">
    <location>
        <begin position="1"/>
        <end position="18"/>
    </location>
</feature>
<dbReference type="GO" id="GO:0007219">
    <property type="term" value="P:Notch signaling pathway"/>
    <property type="evidence" value="ECO:0007669"/>
    <property type="project" value="UniProtKB-KW"/>
</dbReference>
<dbReference type="GO" id="GO:0005112">
    <property type="term" value="F:Notch binding"/>
    <property type="evidence" value="ECO:0007669"/>
    <property type="project" value="TreeGrafter"/>
</dbReference>
<evidence type="ECO:0000256" key="6">
    <source>
        <dbReference type="ARBA" id="ARBA00022737"/>
    </source>
</evidence>
<comment type="subcellular location">
    <subcellularLocation>
        <location evidence="1">Membrane</location>
        <topology evidence="1">Single-pass type I membrane protein</topology>
    </subcellularLocation>
</comment>
<feature type="compositionally biased region" description="Low complexity" evidence="12">
    <location>
        <begin position="179"/>
        <end position="191"/>
    </location>
</feature>
<feature type="disulfide bond" evidence="11">
    <location>
        <begin position="544"/>
        <end position="553"/>
    </location>
</feature>
<organism evidence="16 17">
    <name type="scientific">Owenia fusiformis</name>
    <name type="common">Polychaete worm</name>
    <dbReference type="NCBI Taxonomy" id="6347"/>
    <lineage>
        <taxon>Eukaryota</taxon>
        <taxon>Metazoa</taxon>
        <taxon>Spiralia</taxon>
        <taxon>Lophotrochozoa</taxon>
        <taxon>Annelida</taxon>
        <taxon>Polychaeta</taxon>
        <taxon>Sedentaria</taxon>
        <taxon>Canalipalpata</taxon>
        <taxon>Sabellida</taxon>
        <taxon>Oweniida</taxon>
        <taxon>Oweniidae</taxon>
        <taxon>Owenia</taxon>
    </lineage>
</organism>
<feature type="disulfide bond" evidence="11">
    <location>
        <begin position="458"/>
        <end position="467"/>
    </location>
</feature>
<evidence type="ECO:0000256" key="5">
    <source>
        <dbReference type="ARBA" id="ARBA00022729"/>
    </source>
</evidence>
<name>A0A8S4Q4J6_OWEFU</name>
<dbReference type="Proteomes" id="UP000749559">
    <property type="component" value="Unassembled WGS sequence"/>
</dbReference>
<feature type="domain" description="EGF-like" evidence="15">
    <location>
        <begin position="278"/>
        <end position="315"/>
    </location>
</feature>
<dbReference type="SMART" id="SM00181">
    <property type="entry name" value="EGF"/>
    <property type="match status" value="28"/>
</dbReference>
<accession>A0A8S4Q4J6</accession>
<feature type="disulfide bond" evidence="11">
    <location>
        <begin position="842"/>
        <end position="851"/>
    </location>
</feature>
<dbReference type="SMART" id="SM00192">
    <property type="entry name" value="LDLa"/>
    <property type="match status" value="1"/>
</dbReference>
<evidence type="ECO:0000313" key="17">
    <source>
        <dbReference type="Proteomes" id="UP000749559"/>
    </source>
</evidence>
<feature type="domain" description="EGF-like" evidence="15">
    <location>
        <begin position="1627"/>
        <end position="1668"/>
    </location>
</feature>
<feature type="disulfide bond" evidence="11">
    <location>
        <begin position="896"/>
        <end position="905"/>
    </location>
</feature>
<dbReference type="Gene3D" id="2.10.25.10">
    <property type="entry name" value="Laminin"/>
    <property type="match status" value="25"/>
</dbReference>
<dbReference type="InterPro" id="IPR013320">
    <property type="entry name" value="ConA-like_dom_sf"/>
</dbReference>
<feature type="disulfide bond" evidence="11">
    <location>
        <begin position="620"/>
        <end position="629"/>
    </location>
</feature>
<feature type="domain" description="EGF-like" evidence="15">
    <location>
        <begin position="1380"/>
        <end position="1417"/>
    </location>
</feature>
<feature type="disulfide bond" evidence="11">
    <location>
        <begin position="381"/>
        <end position="390"/>
    </location>
</feature>
<dbReference type="FunFam" id="2.10.25.10:FF:000095">
    <property type="entry name" value="Notch, isoform B"/>
    <property type="match status" value="1"/>
</dbReference>
<feature type="disulfide bond" evidence="11">
    <location>
        <begin position="1407"/>
        <end position="1416"/>
    </location>
</feature>
<dbReference type="FunFam" id="2.10.25.10:FF:000255">
    <property type="entry name" value="Sushi, nidogen and EGF-like domains 1"/>
    <property type="match status" value="1"/>
</dbReference>
<feature type="domain" description="Laminin G" evidence="14">
    <location>
        <begin position="1673"/>
        <end position="1856"/>
    </location>
</feature>
<feature type="disulfide bond" evidence="11">
    <location>
        <begin position="582"/>
        <end position="591"/>
    </location>
</feature>
<keyword evidence="4" id="KW-0812">Transmembrane</keyword>
<comment type="caution">
    <text evidence="16">The sequence shown here is derived from an EMBL/GenBank/DDBJ whole genome shotgun (WGS) entry which is preliminary data.</text>
</comment>
<feature type="domain" description="EGF-like" evidence="15">
    <location>
        <begin position="816"/>
        <end position="852"/>
    </location>
</feature>
<keyword evidence="3 11" id="KW-0245">EGF-like domain</keyword>
<dbReference type="FunFam" id="2.10.25.10:FF:000143">
    <property type="entry name" value="Protein crumbs 1"/>
    <property type="match status" value="1"/>
</dbReference>
<dbReference type="InterPro" id="IPR023415">
    <property type="entry name" value="LDLR_class-A_CS"/>
</dbReference>
<dbReference type="InterPro" id="IPR002172">
    <property type="entry name" value="LDrepeatLR_classA_rpt"/>
</dbReference>
<feature type="disulfide bond" evidence="11">
    <location>
        <begin position="420"/>
        <end position="429"/>
    </location>
</feature>
<feature type="disulfide bond" evidence="11">
    <location>
        <begin position="694"/>
        <end position="703"/>
    </location>
</feature>
<feature type="domain" description="EGF-like" evidence="15">
    <location>
        <begin position="555"/>
        <end position="592"/>
    </location>
</feature>
<dbReference type="FunFam" id="2.10.25.10:FF:000472">
    <property type="entry name" value="Uncharacterized protein, isoform A"/>
    <property type="match status" value="1"/>
</dbReference>
<dbReference type="OrthoDB" id="283575at2759"/>
<dbReference type="InterPro" id="IPR018097">
    <property type="entry name" value="EGF_Ca-bd_CS"/>
</dbReference>
<dbReference type="InterPro" id="IPR036055">
    <property type="entry name" value="LDL_receptor-like_sf"/>
</dbReference>
<dbReference type="PROSITE" id="PS50025">
    <property type="entry name" value="LAM_G_DOMAIN"/>
    <property type="match status" value="3"/>
</dbReference>
<dbReference type="FunFam" id="2.10.25.10:FF:000066">
    <property type="entry name" value="FAT atypical cadherin 4"/>
    <property type="match status" value="2"/>
</dbReference>
<evidence type="ECO:0000259" key="15">
    <source>
        <dbReference type="PROSITE" id="PS50026"/>
    </source>
</evidence>
<keyword evidence="17" id="KW-1185">Reference proteome</keyword>
<keyword evidence="9 11" id="KW-1015">Disulfide bond</keyword>
<feature type="disulfide bond" evidence="11">
    <location>
        <begin position="914"/>
        <end position="924"/>
    </location>
</feature>
<evidence type="ECO:0000256" key="1">
    <source>
        <dbReference type="ARBA" id="ARBA00004479"/>
    </source>
</evidence>
<feature type="region of interest" description="Disordered" evidence="12">
    <location>
        <begin position="1024"/>
        <end position="1059"/>
    </location>
</feature>
<dbReference type="PROSITE" id="PS01186">
    <property type="entry name" value="EGF_2"/>
    <property type="match status" value="14"/>
</dbReference>
<evidence type="ECO:0000256" key="7">
    <source>
        <dbReference type="ARBA" id="ARBA00022976"/>
    </source>
</evidence>
<dbReference type="SMART" id="SM00179">
    <property type="entry name" value="EGF_CA"/>
    <property type="match status" value="20"/>
</dbReference>
<dbReference type="Pfam" id="PF23106">
    <property type="entry name" value="EGF_Teneurin"/>
    <property type="match status" value="1"/>
</dbReference>
<dbReference type="EMBL" id="CAIIXF020000011">
    <property type="protein sequence ID" value="CAH1800249.1"/>
    <property type="molecule type" value="Genomic_DNA"/>
</dbReference>
<dbReference type="PANTHER" id="PTHR12916:SF9">
    <property type="entry name" value="NEUROGENIC LOCUS NOTCH HOMOLOG PROTEIN 1-RELATED"/>
    <property type="match status" value="1"/>
</dbReference>
<dbReference type="GO" id="GO:0016020">
    <property type="term" value="C:membrane"/>
    <property type="evidence" value="ECO:0007669"/>
    <property type="project" value="UniProtKB-SubCell"/>
</dbReference>
<feature type="disulfide bond" evidence="11">
    <location>
        <begin position="343"/>
        <end position="352"/>
    </location>
</feature>
<feature type="domain" description="EGF-like" evidence="15">
    <location>
        <begin position="241"/>
        <end position="276"/>
    </location>
</feature>
<feature type="disulfide bond" evidence="11">
    <location>
        <begin position="1658"/>
        <end position="1667"/>
    </location>
</feature>
<keyword evidence="7" id="KW-0914">Notch signaling pathway</keyword>
<keyword evidence="8" id="KW-0472">Membrane</keyword>
<comment type="caution">
    <text evidence="11">Lacks conserved residue(s) required for the propagation of feature annotation.</text>
</comment>
<dbReference type="InterPro" id="IPR000742">
    <property type="entry name" value="EGF"/>
</dbReference>
<evidence type="ECO:0000259" key="14">
    <source>
        <dbReference type="PROSITE" id="PS50025"/>
    </source>
</evidence>
<sequence>MRGIILVLLCAGIIQTNAQEGYPHDCPNIPPAFIQVFCGNPDNPRECILDSWLCDGGADCENGADESDATCAAGNACDSSPCLNAGTCNNIPPVEGTSVGYFICQCRPGFSGVRCEVEGEVTTGSGEEVTSHFNSTTTLMSTLKSSTTTEKTSTTTVKPSTTTVKPSTTTVRISTAIEKSSTPTSKPSTTTIQPNPTTVKLSTTIEKSSTTTSKPSGSTQKVTSKPDVVTLAPVTSLPPVDASVCSPDPCSNGVCTPLRDGFHCNCRPGYAGKQCDEGVNACASQPCKNQGTCSIASEGGFQCLCRDGFTGRQCQEEYNECISNPCKNQATCKDQENGFLCECAPGWEGAVCQFSVNDCSSNPCMGGAPCVDGHNAYTCSCPSNLAGKHCDRQQLCPQGDPCKNFAVCSVDPEGDPVCSCLPGYSGLNCEIDRDECISNLCGANGQCLDGSNSFTCECNEGFTGLTCQTEIDPCEPNPCENSGFCCRKGKAYCGSHLAIGSVQCYCEEGFTGALCQYRTNVCSSSPCMNGGLCSQVGESYVCTCPLTFSGMHCEAEAACNSSPCINGGSCVEDTPGVTTCLCTDEYMGQYCEHRKPCSMLPCLNQGECTDLNEVSYYCTCPFDYTGSHCETFLPCASEPCLNGAYCSEQAENFLCVCREHYTGIHCETALPCVSSPCLNGATCENSDSGFVCSCKANYGGSRCEQYLACYSGPCLNSGTCQNTGTTFQCECPIQYTGSQCETYQACYSSPCQNEGVCVNTGDTFRCECTEGYLGDTCDVASPCQSQPCKNSAICKNEGDSFTCTCQIPYIGETCDQINWCISTPCLNGASCDLSADSYQCNCLAGYTGNTCDDKVDSCTGDGCNPGTTIEPTGCLSKPCLHDGVCYEDSLGVFCECKHPWDGILCELGVEEDVCAVNPCINGECWPVDGLPKCECYAGYTGNFCEQLLTVACIDAQCNGGVCSGDGVRCICPPGQLGALCDNTDPCSDSPCLNGATCLTIELTYSCKCIEGYTGVQCEICQGSSCTSETTTPRQSTTKSPPSTSKLTSTSTSPTTNTPTGPCLSSPCLHGGSCYSNQDGYICVCTPGRSGVICQFSECDGNPCLFGGTCSITDTGRLCECTQGRSGTICENSACDTNPCKSGGVCSIDQSGVRCSCQSGFTGVFCEVALCDQVSCNEGQCEINNDGHPRCVCSGALGKNCELNSIEVTPHFNHSSFLTVPGMLDATQFQIELQVKVESENGLILHASQFNEPLGDFLTFGISNGKPTLWVEQGTGTIKVQSSVNILNKWTTVSINKFAQTLELSIDGSIVQGQTPGSSRGLEVKSEVNIGGLPDWSKLHDIITIQDGFTGCIQYLKTGVQGLNDITWNLVTSSSDVVNCNTSPCQHLTCQNGGKCSIIGDSGHTCQCPVGFSGPSCTIVKPVSVPYFLHEGYASVLFPQSSESLTMEFSIKPSSSTGILFYIAESNDFLVLALEDGHVSMIVNLGSGPTRASSEDIASINTWNKIKMTLNGRIGTLRVNYGGIKNVTTPGAAFALNSGGVAYVGGVSPEVTLIDTISVTQGFQGCIQEIKIGPNTIQPSDYTTGYGIEECPFDPCDVNSCSDGSTCLAEGNIYKCLCTKGKAGPFCNESVCDVLPSNEICRNDGVCIVNDNGSTQCLCTLHYTGSKCEKDLRFSLARFKDNGYLRFNKSLVFDDATKTGIQIVFRISAGFTNGLVLWFGQNPGHFFSIGVEASVLVIRVNMNEMAILTTKSLDYDSWYLIKVLRNGGALYAELTDSQGLSSSYNLTLLESQGARLDTSMSDFFIGSLPDLTLATGGIYEHGLRGCLAQLSSQLNENTWDTIHLQDDASGGRGIAICET</sequence>
<feature type="domain" description="EGF-like" evidence="15">
    <location>
        <begin position="742"/>
        <end position="778"/>
    </location>
</feature>
<feature type="domain" description="EGF-like" evidence="15">
    <location>
        <begin position="317"/>
        <end position="353"/>
    </location>
</feature>
<dbReference type="SUPFAM" id="SSF57424">
    <property type="entry name" value="LDL receptor-like module"/>
    <property type="match status" value="1"/>
</dbReference>
<feature type="domain" description="EGF-like" evidence="15">
    <location>
        <begin position="982"/>
        <end position="1018"/>
    </location>
</feature>
<feature type="domain" description="EGF-like" evidence="15">
    <location>
        <begin position="870"/>
        <end position="906"/>
    </location>
</feature>
<evidence type="ECO:0000256" key="8">
    <source>
        <dbReference type="ARBA" id="ARBA00022989"/>
    </source>
</evidence>
<keyword evidence="5 13" id="KW-0732">Signal</keyword>
<dbReference type="FunFam" id="2.10.25.10:FF:000321">
    <property type="entry name" value="Protein delta homolog 1"/>
    <property type="match status" value="1"/>
</dbReference>
<dbReference type="SMART" id="SM00282">
    <property type="entry name" value="LamG"/>
    <property type="match status" value="3"/>
</dbReference>
<dbReference type="SUPFAM" id="SSF49899">
    <property type="entry name" value="Concanavalin A-like lectins/glucanases"/>
    <property type="match status" value="3"/>
</dbReference>
<dbReference type="InterPro" id="IPR000152">
    <property type="entry name" value="EGF-type_Asp/Asn_hydroxyl_site"/>
</dbReference>
<dbReference type="PROSITE" id="PS50026">
    <property type="entry name" value="EGF_3"/>
    <property type="match status" value="24"/>
</dbReference>
<feature type="region of interest" description="Disordered" evidence="12">
    <location>
        <begin position="142"/>
        <end position="225"/>
    </location>
</feature>
<protein>
    <recommendedName>
        <fullName evidence="18">CRUMBS</fullName>
    </recommendedName>
</protein>
<dbReference type="Pfam" id="PF12661">
    <property type="entry name" value="hEGF"/>
    <property type="match status" value="4"/>
</dbReference>
<feature type="disulfide bond" evidence="11">
    <location>
        <begin position="805"/>
        <end position="814"/>
    </location>
</feature>
<feature type="disulfide bond" evidence="11">
    <location>
        <begin position="731"/>
        <end position="740"/>
    </location>
</feature>
<evidence type="ECO:0000256" key="9">
    <source>
        <dbReference type="ARBA" id="ARBA00023157"/>
    </source>
</evidence>
<feature type="domain" description="EGF-like" evidence="15">
    <location>
        <begin position="470"/>
        <end position="516"/>
    </location>
</feature>
<dbReference type="Pfam" id="PF00008">
    <property type="entry name" value="EGF"/>
    <property type="match status" value="12"/>
</dbReference>
<dbReference type="InterPro" id="IPR013032">
    <property type="entry name" value="EGF-like_CS"/>
</dbReference>
<feature type="disulfide bond" evidence="11">
    <location>
        <begin position="305"/>
        <end position="314"/>
    </location>
</feature>
<feature type="disulfide bond" evidence="11">
    <location>
        <begin position="935"/>
        <end position="944"/>
    </location>
</feature>
<evidence type="ECO:0000256" key="10">
    <source>
        <dbReference type="ARBA" id="ARBA00023180"/>
    </source>
</evidence>
<dbReference type="PANTHER" id="PTHR12916">
    <property type="entry name" value="CYTOCHROME C OXIDASE POLYPEPTIDE VIC-2"/>
    <property type="match status" value="1"/>
</dbReference>
<evidence type="ECO:0000256" key="4">
    <source>
        <dbReference type="ARBA" id="ARBA00022692"/>
    </source>
</evidence>
<feature type="domain" description="EGF-like" evidence="15">
    <location>
        <begin position="392"/>
        <end position="430"/>
    </location>
</feature>
<feature type="compositionally biased region" description="Low complexity" evidence="12">
    <location>
        <begin position="142"/>
        <end position="170"/>
    </location>
</feature>
<feature type="disulfide bond" evidence="11">
    <location>
        <begin position="506"/>
        <end position="515"/>
    </location>
</feature>
<dbReference type="Pfam" id="PF02210">
    <property type="entry name" value="Laminin_G_2"/>
    <property type="match status" value="3"/>
</dbReference>
<feature type="domain" description="EGF-like" evidence="15">
    <location>
        <begin position="73"/>
        <end position="116"/>
    </location>
</feature>
<keyword evidence="2" id="KW-0217">Developmental protein</keyword>
<feature type="domain" description="EGF-like" evidence="15">
    <location>
        <begin position="1130"/>
        <end position="1166"/>
    </location>
</feature>
<dbReference type="PROSITE" id="PS01209">
    <property type="entry name" value="LDLRA_1"/>
    <property type="match status" value="1"/>
</dbReference>
<dbReference type="PROSITE" id="PS00022">
    <property type="entry name" value="EGF_1"/>
    <property type="match status" value="25"/>
</dbReference>
<feature type="domain" description="Laminin G" evidence="14">
    <location>
        <begin position="1206"/>
        <end position="1384"/>
    </location>
</feature>
<feature type="disulfide bond" evidence="11">
    <location>
        <begin position="1084"/>
        <end position="1093"/>
    </location>
</feature>
<feature type="domain" description="EGF-like" evidence="15">
    <location>
        <begin position="668"/>
        <end position="704"/>
    </location>
</feature>
<reference evidence="16" key="1">
    <citation type="submission" date="2022-03" db="EMBL/GenBank/DDBJ databases">
        <authorList>
            <person name="Martin C."/>
        </authorList>
    </citation>
    <scope>NUCLEOTIDE SEQUENCE</scope>
</reference>
<feature type="domain" description="Laminin G" evidence="14">
    <location>
        <begin position="1424"/>
        <end position="1595"/>
    </location>
</feature>
<feature type="domain" description="EGF-like" evidence="15">
    <location>
        <begin position="705"/>
        <end position="741"/>
    </location>
</feature>
<evidence type="ECO:0000256" key="3">
    <source>
        <dbReference type="ARBA" id="ARBA00022536"/>
    </source>
</evidence>
<feature type="disulfide bond" evidence="11">
    <location>
        <begin position="657"/>
        <end position="666"/>
    </location>
</feature>
<dbReference type="CDD" id="cd00054">
    <property type="entry name" value="EGF_CA"/>
    <property type="match status" value="11"/>
</dbReference>
<dbReference type="InterPro" id="IPR009030">
    <property type="entry name" value="Growth_fac_rcpt_cys_sf"/>
</dbReference>
<feature type="domain" description="EGF-like" evidence="15">
    <location>
        <begin position="432"/>
        <end position="468"/>
    </location>
</feature>
<feature type="disulfide bond" evidence="11">
    <location>
        <begin position="768"/>
        <end position="777"/>
    </location>
</feature>
<feature type="domain" description="EGF-like" evidence="15">
    <location>
        <begin position="593"/>
        <end position="630"/>
    </location>
</feature>
<keyword evidence="8" id="KW-1133">Transmembrane helix</keyword>
<evidence type="ECO:0000313" key="16">
    <source>
        <dbReference type="EMBL" id="CAH1800249.1"/>
    </source>
</evidence>
<evidence type="ECO:0008006" key="18">
    <source>
        <dbReference type="Google" id="ProtNLM"/>
    </source>
</evidence>
<keyword evidence="6" id="KW-0677">Repeat</keyword>
<feature type="disulfide bond" evidence="11">
    <location>
        <begin position="1156"/>
        <end position="1165"/>
    </location>
</feature>
<feature type="disulfide bond" evidence="11">
    <location>
        <begin position="1008"/>
        <end position="1017"/>
    </location>
</feature>
<dbReference type="PROSITE" id="PS00010">
    <property type="entry name" value="ASX_HYDROXYL"/>
    <property type="match status" value="7"/>
</dbReference>
<feature type="domain" description="EGF-like" evidence="15">
    <location>
        <begin position="518"/>
        <end position="554"/>
    </location>
</feature>
<feature type="disulfide bond" evidence="11">
    <location>
        <begin position="245"/>
        <end position="255"/>
    </location>
</feature>
<dbReference type="SUPFAM" id="SSF57196">
    <property type="entry name" value="EGF/Laminin"/>
    <property type="match status" value="15"/>
</dbReference>
<feature type="disulfide bond" evidence="11">
    <location>
        <begin position="266"/>
        <end position="275"/>
    </location>
</feature>
<feature type="disulfide bond" evidence="11">
    <location>
        <begin position="106"/>
        <end position="115"/>
    </location>
</feature>